<gene>
    <name evidence="2" type="ORF">BC938DRAFT_477942</name>
</gene>
<feature type="compositionally biased region" description="Polar residues" evidence="1">
    <location>
        <begin position="83"/>
        <end position="94"/>
    </location>
</feature>
<evidence type="ECO:0000256" key="1">
    <source>
        <dbReference type="SAM" id="MobiDB-lite"/>
    </source>
</evidence>
<feature type="region of interest" description="Disordered" evidence="1">
    <location>
        <begin position="114"/>
        <end position="346"/>
    </location>
</feature>
<feature type="compositionally biased region" description="Polar residues" evidence="1">
    <location>
        <begin position="263"/>
        <end position="300"/>
    </location>
</feature>
<feature type="compositionally biased region" description="Gly residues" evidence="1">
    <location>
        <begin position="120"/>
        <end position="137"/>
    </location>
</feature>
<protein>
    <submittedName>
        <fullName evidence="2">Uncharacterized protein</fullName>
    </submittedName>
</protein>
<feature type="compositionally biased region" description="Low complexity" evidence="1">
    <location>
        <begin position="147"/>
        <end position="160"/>
    </location>
</feature>
<feature type="non-terminal residue" evidence="2">
    <location>
        <position position="346"/>
    </location>
</feature>
<comment type="caution">
    <text evidence="2">The sequence shown here is derived from an EMBL/GenBank/DDBJ whole genome shotgun (WGS) entry which is preliminary data.</text>
</comment>
<feature type="compositionally biased region" description="Low complexity" evidence="1">
    <location>
        <begin position="218"/>
        <end position="230"/>
    </location>
</feature>
<feature type="compositionally biased region" description="Low complexity" evidence="1">
    <location>
        <begin position="57"/>
        <end position="68"/>
    </location>
</feature>
<name>A0A433P741_9FUNG</name>
<keyword evidence="3" id="KW-1185">Reference proteome</keyword>
<evidence type="ECO:0000313" key="3">
    <source>
        <dbReference type="Proteomes" id="UP000274822"/>
    </source>
</evidence>
<accession>A0A433P741</accession>
<organism evidence="2 3">
    <name type="scientific">Jimgerdemannia flammicorona</name>
    <dbReference type="NCBI Taxonomy" id="994334"/>
    <lineage>
        <taxon>Eukaryota</taxon>
        <taxon>Fungi</taxon>
        <taxon>Fungi incertae sedis</taxon>
        <taxon>Mucoromycota</taxon>
        <taxon>Mucoromycotina</taxon>
        <taxon>Endogonomycetes</taxon>
        <taxon>Endogonales</taxon>
        <taxon>Endogonaceae</taxon>
        <taxon>Jimgerdemannia</taxon>
    </lineage>
</organism>
<sequence>MTHTWLGYCEGVVGQFSAADVHFVELDPQVLADLDLPVDQADWLDERASNPDDELASGAVSSRSSSDSFPRHSSEDYDEFAESTGNSTSPNSAARSQNVRNSVASVRSSVYSNISTMSSGSGGGSQRAGSRGKGGAANGHQPHDSTDSNITSSSNNPPSIVLSEYKSKNRNSFSSPPAKGGAGTVLFPNRRGSLKNHDQPPPTRKSQPTRYSLPLDSPPRSVSPEPEPSSTSGKTRKLKPRKTSTLGAGGNASGSSGGERFDTSSLNNDYSDPSDPESATQSVAGSFVTSSSTHSNNKRWSTGGGGKSLPTAPKDEEQADGDGEKDEFAIRDENENEGEDEDEEGG</sequence>
<reference evidence="2 3" key="1">
    <citation type="journal article" date="2018" name="New Phytol.">
        <title>Phylogenomics of Endogonaceae and evolution of mycorrhizas within Mucoromycota.</title>
        <authorList>
            <person name="Chang Y."/>
            <person name="Desiro A."/>
            <person name="Na H."/>
            <person name="Sandor L."/>
            <person name="Lipzen A."/>
            <person name="Clum A."/>
            <person name="Barry K."/>
            <person name="Grigoriev I.V."/>
            <person name="Martin F.M."/>
            <person name="Stajich J.E."/>
            <person name="Smith M.E."/>
            <person name="Bonito G."/>
            <person name="Spatafora J.W."/>
        </authorList>
    </citation>
    <scope>NUCLEOTIDE SEQUENCE [LARGE SCALE GENOMIC DNA]</scope>
    <source>
        <strain evidence="2 3">AD002</strain>
    </source>
</reference>
<evidence type="ECO:0000313" key="2">
    <source>
        <dbReference type="EMBL" id="RUS13360.1"/>
    </source>
</evidence>
<dbReference type="EMBL" id="RBNJ01030123">
    <property type="protein sequence ID" value="RUS13360.1"/>
    <property type="molecule type" value="Genomic_DNA"/>
</dbReference>
<feature type="compositionally biased region" description="Gly residues" evidence="1">
    <location>
        <begin position="247"/>
        <end position="257"/>
    </location>
</feature>
<proteinExistence type="predicted"/>
<dbReference type="Proteomes" id="UP000274822">
    <property type="component" value="Unassembled WGS sequence"/>
</dbReference>
<feature type="region of interest" description="Disordered" evidence="1">
    <location>
        <begin position="47"/>
        <end position="101"/>
    </location>
</feature>
<feature type="compositionally biased region" description="Acidic residues" evidence="1">
    <location>
        <begin position="334"/>
        <end position="346"/>
    </location>
</feature>
<dbReference type="AlphaFoldDB" id="A0A433P741"/>